<accession>A0A6J5T764</accession>
<gene>
    <name evidence="1" type="ORF">UFOVP1670_67</name>
</gene>
<protein>
    <submittedName>
        <fullName evidence="1">Uncharacterized protein</fullName>
    </submittedName>
</protein>
<evidence type="ECO:0000313" key="1">
    <source>
        <dbReference type="EMBL" id="CAB4223470.1"/>
    </source>
</evidence>
<organism evidence="1">
    <name type="scientific">uncultured Caudovirales phage</name>
    <dbReference type="NCBI Taxonomy" id="2100421"/>
    <lineage>
        <taxon>Viruses</taxon>
        <taxon>Duplodnaviria</taxon>
        <taxon>Heunggongvirae</taxon>
        <taxon>Uroviricota</taxon>
        <taxon>Caudoviricetes</taxon>
        <taxon>Peduoviridae</taxon>
        <taxon>Maltschvirus</taxon>
        <taxon>Maltschvirus maltsch</taxon>
    </lineage>
</organism>
<dbReference type="EMBL" id="LR797531">
    <property type="protein sequence ID" value="CAB4223470.1"/>
    <property type="molecule type" value="Genomic_DNA"/>
</dbReference>
<proteinExistence type="predicted"/>
<sequence length="84" mass="9355">MGQHKTNQNAILASAGKLAPAATKLEDFRTQYGHNGTHVLMIFPRPIENLMLTSEQVHDTIKALQEVRHELIMHQQRAGAALKS</sequence>
<name>A0A6J5T764_9CAUD</name>
<reference evidence="1" key="1">
    <citation type="submission" date="2020-05" db="EMBL/GenBank/DDBJ databases">
        <authorList>
            <person name="Chiriac C."/>
            <person name="Salcher M."/>
            <person name="Ghai R."/>
            <person name="Kavagutti S V."/>
        </authorList>
    </citation>
    <scope>NUCLEOTIDE SEQUENCE</scope>
</reference>